<protein>
    <submittedName>
        <fullName evidence="6">NTE family protein</fullName>
    </submittedName>
</protein>
<organism evidence="6 7">
    <name type="scientific">Kutzneria kofuensis</name>
    <dbReference type="NCBI Taxonomy" id="103725"/>
    <lineage>
        <taxon>Bacteria</taxon>
        <taxon>Bacillati</taxon>
        <taxon>Actinomycetota</taxon>
        <taxon>Actinomycetes</taxon>
        <taxon>Pseudonocardiales</taxon>
        <taxon>Pseudonocardiaceae</taxon>
        <taxon>Kutzneria</taxon>
    </lineage>
</organism>
<dbReference type="GO" id="GO:0016042">
    <property type="term" value="P:lipid catabolic process"/>
    <property type="evidence" value="ECO:0007669"/>
    <property type="project" value="UniProtKB-UniRule"/>
</dbReference>
<dbReference type="InterPro" id="IPR016035">
    <property type="entry name" value="Acyl_Trfase/lysoPLipase"/>
</dbReference>
<comment type="caution">
    <text evidence="6">The sequence shown here is derived from an EMBL/GenBank/DDBJ whole genome shotgun (WGS) entry which is preliminary data.</text>
</comment>
<evidence type="ECO:0000256" key="1">
    <source>
        <dbReference type="ARBA" id="ARBA00022801"/>
    </source>
</evidence>
<feature type="short sequence motif" description="GXSXG" evidence="4">
    <location>
        <begin position="79"/>
        <end position="83"/>
    </location>
</feature>
<dbReference type="CDD" id="cd07209">
    <property type="entry name" value="Pat_hypo_Ecoli_Z1214_like"/>
    <property type="match status" value="1"/>
</dbReference>
<keyword evidence="2 4" id="KW-0442">Lipid degradation</keyword>
<evidence type="ECO:0000256" key="4">
    <source>
        <dbReference type="PROSITE-ProRule" id="PRU01161"/>
    </source>
</evidence>
<dbReference type="GO" id="GO:0016787">
    <property type="term" value="F:hydrolase activity"/>
    <property type="evidence" value="ECO:0007669"/>
    <property type="project" value="UniProtKB-UniRule"/>
</dbReference>
<dbReference type="Gene3D" id="3.40.1090.10">
    <property type="entry name" value="Cytosolic phospholipase A2 catalytic domain"/>
    <property type="match status" value="2"/>
</dbReference>
<evidence type="ECO:0000259" key="5">
    <source>
        <dbReference type="PROSITE" id="PS51635"/>
    </source>
</evidence>
<dbReference type="PANTHER" id="PTHR14226:SF29">
    <property type="entry name" value="NEUROPATHY TARGET ESTERASE SWS"/>
    <property type="match status" value="1"/>
</dbReference>
<gene>
    <name evidence="6" type="ORF">BJ998_001310</name>
</gene>
<dbReference type="PROSITE" id="PS51635">
    <property type="entry name" value="PNPLA"/>
    <property type="match status" value="1"/>
</dbReference>
<evidence type="ECO:0000256" key="2">
    <source>
        <dbReference type="ARBA" id="ARBA00022963"/>
    </source>
</evidence>
<dbReference type="Pfam" id="PF01734">
    <property type="entry name" value="Patatin"/>
    <property type="match status" value="1"/>
</dbReference>
<dbReference type="InterPro" id="IPR050301">
    <property type="entry name" value="NTE"/>
</dbReference>
<name>A0A7W9KCK5_9PSEU</name>
<dbReference type="PANTHER" id="PTHR14226">
    <property type="entry name" value="NEUROPATHY TARGET ESTERASE/SWISS CHEESE D.MELANOGASTER"/>
    <property type="match status" value="1"/>
</dbReference>
<sequence length="341" mass="34922">MTGFTLLQTRVGCVNGQLGPGRAFPAAGRVSWHDAAVDRILLPAPVGFVLGGGGSLGAMQVGMLRALADRGIAPDLVTGTSVGSVNGSLVALDPEHAADRLAVMWAGMTRARVFPGGPLAQLRTLRRERTYLFPNTGLVEVLAEGLGGATDFAELTLPFGTVAVDAVTGLPVLMTSGDLVPAILASAAIPGIYPPVRREDKVLYDGGVLANVPIRQALAMGAKSLVVLDCTFPGHLPEVPGTLAETLLFWATLGMRNQAVLEADLAAGAVPVVYLPGAPVQAVTPLDFGHTAELIESSYLASREFLTGLEIAGPGLYGAPAGPVATSISTSAAERAESNGS</sequence>
<reference evidence="6 7" key="1">
    <citation type="submission" date="2020-08" db="EMBL/GenBank/DDBJ databases">
        <title>Sequencing the genomes of 1000 actinobacteria strains.</title>
        <authorList>
            <person name="Klenk H.-P."/>
        </authorList>
    </citation>
    <scope>NUCLEOTIDE SEQUENCE [LARGE SCALE GENOMIC DNA]</scope>
    <source>
        <strain evidence="6 7">DSM 43851</strain>
    </source>
</reference>
<keyword evidence="3 4" id="KW-0443">Lipid metabolism</keyword>
<dbReference type="EMBL" id="JACHIR010000001">
    <property type="protein sequence ID" value="MBB5890114.1"/>
    <property type="molecule type" value="Genomic_DNA"/>
</dbReference>
<evidence type="ECO:0000313" key="6">
    <source>
        <dbReference type="EMBL" id="MBB5890114.1"/>
    </source>
</evidence>
<evidence type="ECO:0000256" key="3">
    <source>
        <dbReference type="ARBA" id="ARBA00023098"/>
    </source>
</evidence>
<dbReference type="AlphaFoldDB" id="A0A7W9KCK5"/>
<dbReference type="InterPro" id="IPR002641">
    <property type="entry name" value="PNPLA_dom"/>
</dbReference>
<feature type="short sequence motif" description="DGA/G" evidence="4">
    <location>
        <begin position="205"/>
        <end position="207"/>
    </location>
</feature>
<evidence type="ECO:0000313" key="7">
    <source>
        <dbReference type="Proteomes" id="UP000585638"/>
    </source>
</evidence>
<proteinExistence type="predicted"/>
<dbReference type="SUPFAM" id="SSF52151">
    <property type="entry name" value="FabD/lysophospholipase-like"/>
    <property type="match status" value="1"/>
</dbReference>
<keyword evidence="1 4" id="KW-0378">Hydrolase</keyword>
<feature type="domain" description="PNPLA" evidence="5">
    <location>
        <begin position="48"/>
        <end position="218"/>
    </location>
</feature>
<feature type="active site" description="Nucleophile" evidence="4">
    <location>
        <position position="81"/>
    </location>
</feature>
<feature type="active site" description="Proton acceptor" evidence="4">
    <location>
        <position position="205"/>
    </location>
</feature>
<keyword evidence="7" id="KW-1185">Reference proteome</keyword>
<dbReference type="Proteomes" id="UP000585638">
    <property type="component" value="Unassembled WGS sequence"/>
</dbReference>
<feature type="short sequence motif" description="GXGXXG" evidence="4">
    <location>
        <begin position="52"/>
        <end position="57"/>
    </location>
</feature>
<accession>A0A7W9KCK5</accession>